<feature type="transmembrane region" description="Helical" evidence="6">
    <location>
        <begin position="281"/>
        <end position="302"/>
    </location>
</feature>
<feature type="transmembrane region" description="Helical" evidence="6">
    <location>
        <begin position="733"/>
        <end position="761"/>
    </location>
</feature>
<keyword evidence="3 6" id="KW-1133">Transmembrane helix</keyword>
<dbReference type="SUPFAM" id="SSF81324">
    <property type="entry name" value="Voltage-gated potassium channels"/>
    <property type="match status" value="3"/>
</dbReference>
<feature type="transmembrane region" description="Helical" evidence="6">
    <location>
        <begin position="700"/>
        <end position="721"/>
    </location>
</feature>
<dbReference type="PANTHER" id="PTHR10037:SF62">
    <property type="entry name" value="SODIUM CHANNEL PROTEIN 60E"/>
    <property type="match status" value="1"/>
</dbReference>
<feature type="region of interest" description="Disordered" evidence="5">
    <location>
        <begin position="932"/>
        <end position="962"/>
    </location>
</feature>
<name>A0ABP1Q934_9HEXA</name>
<proteinExistence type="predicted"/>
<feature type="transmembrane region" description="Helical" evidence="6">
    <location>
        <begin position="668"/>
        <end position="688"/>
    </location>
</feature>
<sequence>MVFPLGCLFFAILANFFTESKAAKELEMEEITGLADVHDFDGVHNPEALVVKEKNIEATEELLGFRKSLHSFVFHDAIRNLLISVIFLDIFGISCYHYGILESTFNTRLFLVIIPYFVFLIYTIEFLLKIIALGPAKYFKIRWNHIDFIVLLTFFLEIQSYFGEFSGYMLAPIRLLKLIQYWPSLRMIFKIYSQTLKILSGWILYGIIVFAFIVFIGPFELGTYELEDYKGGKKFTSADIPRWSFMDFWHTFRIVVRMQFGEWIETFWICYNKAGSACVPYYLLANLCGALLLSFLLVGVVYSTLKELQGNYDPSKDRGLRLCLRKTCGLICSPIKRIQPKELITKSQKNGSDAENGADEQTKPEGKEGRGKKSIVAESTGQLRKVMQDCTEHVVYKIVVCSIIIIASIAMVFENKHAGEDLQTGLFVIEILFTVLFFVIAVYELLSYGFKESFTNRGWLFDALIILEMILNLSIYKFSVTGPFRLGAFCIRSLRPLMLIYRVDWLKCFDPVEENTVDGPMTRTECMAKNMSWHNSYFNFDDTATGFINMVVLSSTMGWVLVINGAGDAVGIDQQPQQDATKMWFIYFILFLFVGALGPLGILFSYIYNKFQQDNCFDILLTENQADTYNQAKTSKQPKQAWIALESDFVPPPVAPCLLSFYNLVTNIKFDAAVMVLIIVDNIILSVVHDPMYPNVQMVLTCLGMAILLLFFVEMIVKLVAWGRHYFRSVWNWIDLIVVVSGIIELLAMEFSAYVLSASLIRMLRLFRIFRFLLGKKCGSDTAKILFSSLLNIRHAFGNLLLLQLIVIWAFALLGNYSFARLAGTAGIDDVANFRTFSSSVWTLILLLGFSDLDMVYYALSKDEDCCTDPESDEQCSSRASAVWFIGLYAATTFIVLLNMYSVLICEIISEIARYKNLTKISDEEVPLRDVTTENGLQMNGDGGEQIGELTEDPVGNSEEEE</sequence>
<feature type="region of interest" description="Disordered" evidence="5">
    <location>
        <begin position="345"/>
        <end position="373"/>
    </location>
</feature>
<feature type="transmembrane region" description="Helical" evidence="6">
    <location>
        <begin position="840"/>
        <end position="860"/>
    </location>
</feature>
<feature type="transmembrane region" description="Helical" evidence="6">
    <location>
        <begin position="544"/>
        <end position="563"/>
    </location>
</feature>
<evidence type="ECO:0000256" key="5">
    <source>
        <dbReference type="SAM" id="MobiDB-lite"/>
    </source>
</evidence>
<dbReference type="InterPro" id="IPR027359">
    <property type="entry name" value="Volt_channel_dom_sf"/>
</dbReference>
<feature type="transmembrane region" description="Helical" evidence="6">
    <location>
        <begin position="458"/>
        <end position="476"/>
    </location>
</feature>
<evidence type="ECO:0000256" key="6">
    <source>
        <dbReference type="SAM" id="Phobius"/>
    </source>
</evidence>
<protein>
    <recommendedName>
        <fullName evidence="8">Ion transport domain-containing protein</fullName>
    </recommendedName>
</protein>
<accession>A0ABP1Q934</accession>
<feature type="transmembrane region" description="Helical" evidence="6">
    <location>
        <begin position="109"/>
        <end position="128"/>
    </location>
</feature>
<dbReference type="InterPro" id="IPR043203">
    <property type="entry name" value="VGCC_Ca_Na"/>
</dbReference>
<keyword evidence="7" id="KW-0732">Signal</keyword>
<keyword evidence="10" id="KW-1185">Reference proteome</keyword>
<reference evidence="9 10" key="1">
    <citation type="submission" date="2024-08" db="EMBL/GenBank/DDBJ databases">
        <authorList>
            <person name="Cucini C."/>
            <person name="Frati F."/>
        </authorList>
    </citation>
    <scope>NUCLEOTIDE SEQUENCE [LARGE SCALE GENOMIC DNA]</scope>
</reference>
<feature type="transmembrane region" description="Helical" evidence="6">
    <location>
        <begin position="196"/>
        <end position="219"/>
    </location>
</feature>
<feature type="transmembrane region" description="Helical" evidence="6">
    <location>
        <begin position="394"/>
        <end position="413"/>
    </location>
</feature>
<dbReference type="PANTHER" id="PTHR10037">
    <property type="entry name" value="VOLTAGE-GATED CATION CHANNEL CALCIUM AND SODIUM"/>
    <property type="match status" value="1"/>
</dbReference>
<feature type="domain" description="Ion transport" evidence="8">
    <location>
        <begin position="670"/>
        <end position="915"/>
    </location>
</feature>
<evidence type="ECO:0000256" key="2">
    <source>
        <dbReference type="ARBA" id="ARBA00022692"/>
    </source>
</evidence>
<feature type="transmembrane region" description="Helical" evidence="6">
    <location>
        <begin position="77"/>
        <end position="97"/>
    </location>
</feature>
<gene>
    <name evidence="9" type="ORF">ODALV1_LOCUS8633</name>
</gene>
<evidence type="ECO:0000313" key="9">
    <source>
        <dbReference type="EMBL" id="CAL8093901.1"/>
    </source>
</evidence>
<feature type="domain" description="Ion transport" evidence="8">
    <location>
        <begin position="80"/>
        <end position="309"/>
    </location>
</feature>
<evidence type="ECO:0000313" key="10">
    <source>
        <dbReference type="Proteomes" id="UP001642540"/>
    </source>
</evidence>
<feature type="chain" id="PRO_5046533734" description="Ion transport domain-containing protein" evidence="7">
    <location>
        <begin position="23"/>
        <end position="962"/>
    </location>
</feature>
<evidence type="ECO:0000256" key="1">
    <source>
        <dbReference type="ARBA" id="ARBA00004141"/>
    </source>
</evidence>
<keyword evidence="4 6" id="KW-0472">Membrane</keyword>
<dbReference type="Gene3D" id="1.20.120.350">
    <property type="entry name" value="Voltage-gated potassium channels. Chain C"/>
    <property type="match status" value="3"/>
</dbReference>
<evidence type="ECO:0000256" key="7">
    <source>
        <dbReference type="SAM" id="SignalP"/>
    </source>
</evidence>
<keyword evidence="2 6" id="KW-0812">Transmembrane</keyword>
<evidence type="ECO:0000256" key="3">
    <source>
        <dbReference type="ARBA" id="ARBA00022989"/>
    </source>
</evidence>
<evidence type="ECO:0000256" key="4">
    <source>
        <dbReference type="ARBA" id="ARBA00023136"/>
    </source>
</evidence>
<dbReference type="EMBL" id="CAXLJM020000026">
    <property type="protein sequence ID" value="CAL8093901.1"/>
    <property type="molecule type" value="Genomic_DNA"/>
</dbReference>
<feature type="signal peptide" evidence="7">
    <location>
        <begin position="1"/>
        <end position="22"/>
    </location>
</feature>
<feature type="transmembrane region" description="Helical" evidence="6">
    <location>
        <begin position="584"/>
        <end position="608"/>
    </location>
</feature>
<feature type="transmembrane region" description="Helical" evidence="6">
    <location>
        <begin position="881"/>
        <end position="904"/>
    </location>
</feature>
<feature type="transmembrane region" description="Helical" evidence="6">
    <location>
        <begin position="800"/>
        <end position="820"/>
    </location>
</feature>
<feature type="transmembrane region" description="Helical" evidence="6">
    <location>
        <begin position="425"/>
        <end position="446"/>
    </location>
</feature>
<organism evidence="9 10">
    <name type="scientific">Orchesella dallaii</name>
    <dbReference type="NCBI Taxonomy" id="48710"/>
    <lineage>
        <taxon>Eukaryota</taxon>
        <taxon>Metazoa</taxon>
        <taxon>Ecdysozoa</taxon>
        <taxon>Arthropoda</taxon>
        <taxon>Hexapoda</taxon>
        <taxon>Collembola</taxon>
        <taxon>Entomobryomorpha</taxon>
        <taxon>Entomobryoidea</taxon>
        <taxon>Orchesellidae</taxon>
        <taxon>Orchesellinae</taxon>
        <taxon>Orchesella</taxon>
    </lineage>
</organism>
<dbReference type="Proteomes" id="UP001642540">
    <property type="component" value="Unassembled WGS sequence"/>
</dbReference>
<dbReference type="Pfam" id="PF00520">
    <property type="entry name" value="Ion_trans"/>
    <property type="match status" value="2"/>
</dbReference>
<evidence type="ECO:0000259" key="8">
    <source>
        <dbReference type="Pfam" id="PF00520"/>
    </source>
</evidence>
<comment type="caution">
    <text evidence="9">The sequence shown here is derived from an EMBL/GenBank/DDBJ whole genome shotgun (WGS) entry which is preliminary data.</text>
</comment>
<dbReference type="InterPro" id="IPR005821">
    <property type="entry name" value="Ion_trans_dom"/>
</dbReference>
<comment type="subcellular location">
    <subcellularLocation>
        <location evidence="1">Membrane</location>
        <topology evidence="1">Multi-pass membrane protein</topology>
    </subcellularLocation>
</comment>
<dbReference type="Gene3D" id="1.10.287.70">
    <property type="match status" value="1"/>
</dbReference>
<feature type="compositionally biased region" description="Basic and acidic residues" evidence="5">
    <location>
        <begin position="360"/>
        <end position="371"/>
    </location>
</feature>
<feature type="transmembrane region" description="Helical" evidence="6">
    <location>
        <begin position="148"/>
        <end position="175"/>
    </location>
</feature>